<keyword evidence="4 5" id="KW-0173">Coenzyme A biosynthesis</keyword>
<comment type="pathway">
    <text evidence="5">Cofactor biosynthesis; coenzyme A biosynthesis; CoA from (R)-pantothenate: step 5/5.</text>
</comment>
<dbReference type="EC" id="2.7.1.24" evidence="5 6"/>
<keyword evidence="5 7" id="KW-0418">Kinase</keyword>
<comment type="catalytic activity">
    <reaction evidence="5">
        <text>3'-dephospho-CoA + ATP = ADP + CoA + H(+)</text>
        <dbReference type="Rhea" id="RHEA:18245"/>
        <dbReference type="ChEBI" id="CHEBI:15378"/>
        <dbReference type="ChEBI" id="CHEBI:30616"/>
        <dbReference type="ChEBI" id="CHEBI:57287"/>
        <dbReference type="ChEBI" id="CHEBI:57328"/>
        <dbReference type="ChEBI" id="CHEBI:456216"/>
        <dbReference type="EC" id="2.7.1.24"/>
    </reaction>
</comment>
<dbReference type="UniPathway" id="UPA00241">
    <property type="reaction ID" value="UER00356"/>
</dbReference>
<dbReference type="Proteomes" id="UP000215086">
    <property type="component" value="Chromosome"/>
</dbReference>
<dbReference type="Pfam" id="PF01121">
    <property type="entry name" value="CoaE"/>
    <property type="match status" value="1"/>
</dbReference>
<dbReference type="HAMAP" id="MF_00376">
    <property type="entry name" value="Dephospho_CoA_kinase"/>
    <property type="match status" value="1"/>
</dbReference>
<comment type="similarity">
    <text evidence="1 5">Belongs to the CoaE family.</text>
</comment>
<protein>
    <recommendedName>
        <fullName evidence="5 6">Dephospho-CoA kinase</fullName>
        <ecNumber evidence="5 6">2.7.1.24</ecNumber>
    </recommendedName>
    <alternativeName>
        <fullName evidence="5">Dephosphocoenzyme A kinase</fullName>
    </alternativeName>
</protein>
<keyword evidence="3 5" id="KW-0067">ATP-binding</keyword>
<dbReference type="PROSITE" id="PS51219">
    <property type="entry name" value="DPCK"/>
    <property type="match status" value="1"/>
</dbReference>
<proteinExistence type="inferred from homology"/>
<comment type="subcellular location">
    <subcellularLocation>
        <location evidence="5">Cytoplasm</location>
    </subcellularLocation>
</comment>
<dbReference type="CDD" id="cd02022">
    <property type="entry name" value="DPCK"/>
    <property type="match status" value="1"/>
</dbReference>
<evidence type="ECO:0000256" key="1">
    <source>
        <dbReference type="ARBA" id="ARBA00009018"/>
    </source>
</evidence>
<name>A0A286RED8_9BACT</name>
<keyword evidence="8" id="KW-1185">Reference proteome</keyword>
<accession>A0A286RED8</accession>
<evidence type="ECO:0000256" key="5">
    <source>
        <dbReference type="HAMAP-Rule" id="MF_00376"/>
    </source>
</evidence>
<keyword evidence="5 7" id="KW-0808">Transferase</keyword>
<dbReference type="GO" id="GO:0015937">
    <property type="term" value="P:coenzyme A biosynthetic process"/>
    <property type="evidence" value="ECO:0007669"/>
    <property type="project" value="UniProtKB-UniRule"/>
</dbReference>
<keyword evidence="5" id="KW-0963">Cytoplasm</keyword>
<dbReference type="KEGG" id="ttf:THTE_1701"/>
<evidence type="ECO:0000256" key="2">
    <source>
        <dbReference type="ARBA" id="ARBA00022741"/>
    </source>
</evidence>
<sequence length="204" mass="23334">MITVGLLGPPATGKSLVATEFARLGAEVFDADEAAHRVLDQPAIRAYLGQVFGSPVFPLMGEIDRKRIAELVFEDNELSRERRRILERVIHEAVLADCLSEQEKHRQNQRPVFVIDAPLLLEAGWSKLCQRLLYIDTPTDIRYHRAGTRGWKPEELDRRERWLISRNVKKVRADFVIDNSGSINDIRQQVTDVWRSLIADLASH</sequence>
<dbReference type="InterPro" id="IPR001977">
    <property type="entry name" value="Depp_CoAkinase"/>
</dbReference>
<comment type="function">
    <text evidence="5">Catalyzes the phosphorylation of the 3'-hydroxyl group of dephosphocoenzyme A to form coenzyme A.</text>
</comment>
<dbReference type="Gene3D" id="3.40.50.300">
    <property type="entry name" value="P-loop containing nucleotide triphosphate hydrolases"/>
    <property type="match status" value="1"/>
</dbReference>
<dbReference type="PANTHER" id="PTHR10695">
    <property type="entry name" value="DEPHOSPHO-COA KINASE-RELATED"/>
    <property type="match status" value="1"/>
</dbReference>
<evidence type="ECO:0000313" key="8">
    <source>
        <dbReference type="Proteomes" id="UP000215086"/>
    </source>
</evidence>
<dbReference type="NCBIfam" id="TIGR00152">
    <property type="entry name" value="dephospho-CoA kinase"/>
    <property type="match status" value="1"/>
</dbReference>
<dbReference type="EMBL" id="CP018477">
    <property type="protein sequence ID" value="ASV74303.1"/>
    <property type="molecule type" value="Genomic_DNA"/>
</dbReference>
<dbReference type="InterPro" id="IPR027417">
    <property type="entry name" value="P-loop_NTPase"/>
</dbReference>
<evidence type="ECO:0000256" key="6">
    <source>
        <dbReference type="NCBIfam" id="TIGR00152"/>
    </source>
</evidence>
<dbReference type="AlphaFoldDB" id="A0A286RED8"/>
<dbReference type="PANTHER" id="PTHR10695:SF46">
    <property type="entry name" value="BIFUNCTIONAL COENZYME A SYNTHASE-RELATED"/>
    <property type="match status" value="1"/>
</dbReference>
<evidence type="ECO:0000313" key="7">
    <source>
        <dbReference type="EMBL" id="ASV74303.1"/>
    </source>
</evidence>
<reference evidence="7 8" key="1">
    <citation type="journal article" name="Front. Microbiol.">
        <title>Sugar Metabolism of the First Thermophilic Planctomycete Thermogutta terrifontis: Comparative Genomic and Transcriptomic Approaches.</title>
        <authorList>
            <person name="Elcheninov A.G."/>
            <person name="Menzel P."/>
            <person name="Gudbergsdottir S.R."/>
            <person name="Slesarev A.I."/>
            <person name="Kadnikov V.V."/>
            <person name="Krogh A."/>
            <person name="Bonch-Osmolovskaya E.A."/>
            <person name="Peng X."/>
            <person name="Kublanov I.V."/>
        </authorList>
    </citation>
    <scope>NUCLEOTIDE SEQUENCE [LARGE SCALE GENOMIC DNA]</scope>
    <source>
        <strain evidence="7 8">R1</strain>
    </source>
</reference>
<gene>
    <name evidence="5" type="primary">coaE</name>
    <name evidence="7" type="ORF">THTE_1701</name>
</gene>
<keyword evidence="2 5" id="KW-0547">Nucleotide-binding</keyword>
<dbReference type="GO" id="GO:0005737">
    <property type="term" value="C:cytoplasm"/>
    <property type="evidence" value="ECO:0007669"/>
    <property type="project" value="UniProtKB-SubCell"/>
</dbReference>
<dbReference type="SUPFAM" id="SSF52540">
    <property type="entry name" value="P-loop containing nucleoside triphosphate hydrolases"/>
    <property type="match status" value="1"/>
</dbReference>
<organism evidence="7 8">
    <name type="scientific">Thermogutta terrifontis</name>
    <dbReference type="NCBI Taxonomy" id="1331910"/>
    <lineage>
        <taxon>Bacteria</taxon>
        <taxon>Pseudomonadati</taxon>
        <taxon>Planctomycetota</taxon>
        <taxon>Planctomycetia</taxon>
        <taxon>Pirellulales</taxon>
        <taxon>Thermoguttaceae</taxon>
        <taxon>Thermogutta</taxon>
    </lineage>
</organism>
<dbReference type="GO" id="GO:0005524">
    <property type="term" value="F:ATP binding"/>
    <property type="evidence" value="ECO:0007669"/>
    <property type="project" value="UniProtKB-UniRule"/>
</dbReference>
<evidence type="ECO:0000256" key="3">
    <source>
        <dbReference type="ARBA" id="ARBA00022840"/>
    </source>
</evidence>
<feature type="binding site" evidence="5">
    <location>
        <begin position="11"/>
        <end position="16"/>
    </location>
    <ligand>
        <name>ATP</name>
        <dbReference type="ChEBI" id="CHEBI:30616"/>
    </ligand>
</feature>
<dbReference type="GO" id="GO:0004140">
    <property type="term" value="F:dephospho-CoA kinase activity"/>
    <property type="evidence" value="ECO:0007669"/>
    <property type="project" value="UniProtKB-UniRule"/>
</dbReference>
<evidence type="ECO:0000256" key="4">
    <source>
        <dbReference type="ARBA" id="ARBA00022993"/>
    </source>
</evidence>